<dbReference type="InParanoid" id="K1QWQ9"/>
<evidence type="ECO:0000313" key="1">
    <source>
        <dbReference type="EMBL" id="EKC35559.1"/>
    </source>
</evidence>
<reference evidence="1" key="1">
    <citation type="journal article" date="2012" name="Nature">
        <title>The oyster genome reveals stress adaptation and complexity of shell formation.</title>
        <authorList>
            <person name="Zhang G."/>
            <person name="Fang X."/>
            <person name="Guo X."/>
            <person name="Li L."/>
            <person name="Luo R."/>
            <person name="Xu F."/>
            <person name="Yang P."/>
            <person name="Zhang L."/>
            <person name="Wang X."/>
            <person name="Qi H."/>
            <person name="Xiong Z."/>
            <person name="Que H."/>
            <person name="Xie Y."/>
            <person name="Holland P.W."/>
            <person name="Paps J."/>
            <person name="Zhu Y."/>
            <person name="Wu F."/>
            <person name="Chen Y."/>
            <person name="Wang J."/>
            <person name="Peng C."/>
            <person name="Meng J."/>
            <person name="Yang L."/>
            <person name="Liu J."/>
            <person name="Wen B."/>
            <person name="Zhang N."/>
            <person name="Huang Z."/>
            <person name="Zhu Q."/>
            <person name="Feng Y."/>
            <person name="Mount A."/>
            <person name="Hedgecock D."/>
            <person name="Xu Z."/>
            <person name="Liu Y."/>
            <person name="Domazet-Loso T."/>
            <person name="Du Y."/>
            <person name="Sun X."/>
            <person name="Zhang S."/>
            <person name="Liu B."/>
            <person name="Cheng P."/>
            <person name="Jiang X."/>
            <person name="Li J."/>
            <person name="Fan D."/>
            <person name="Wang W."/>
            <person name="Fu W."/>
            <person name="Wang T."/>
            <person name="Wang B."/>
            <person name="Zhang J."/>
            <person name="Peng Z."/>
            <person name="Li Y."/>
            <person name="Li N."/>
            <person name="Wang J."/>
            <person name="Chen M."/>
            <person name="He Y."/>
            <person name="Tan F."/>
            <person name="Song X."/>
            <person name="Zheng Q."/>
            <person name="Huang R."/>
            <person name="Yang H."/>
            <person name="Du X."/>
            <person name="Chen L."/>
            <person name="Yang M."/>
            <person name="Gaffney P.M."/>
            <person name="Wang S."/>
            <person name="Luo L."/>
            <person name="She Z."/>
            <person name="Ming Y."/>
            <person name="Huang W."/>
            <person name="Zhang S."/>
            <person name="Huang B."/>
            <person name="Zhang Y."/>
            <person name="Qu T."/>
            <person name="Ni P."/>
            <person name="Miao G."/>
            <person name="Wang J."/>
            <person name="Wang Q."/>
            <person name="Steinberg C.E."/>
            <person name="Wang H."/>
            <person name="Li N."/>
            <person name="Qian L."/>
            <person name="Zhang G."/>
            <person name="Li Y."/>
            <person name="Yang H."/>
            <person name="Liu X."/>
            <person name="Wang J."/>
            <person name="Yin Y."/>
            <person name="Wang J."/>
        </authorList>
    </citation>
    <scope>NUCLEOTIDE SEQUENCE [LARGE SCALE GENOMIC DNA]</scope>
    <source>
        <strain evidence="1">05x7-T-G4-1.051#20</strain>
    </source>
</reference>
<gene>
    <name evidence="1" type="ORF">CGI_10012533</name>
</gene>
<sequence>MPGCKQCCYSTGTMQGRRGMVCFRTADRYMFVPSVARQNVYNFLRTCPGFAIDFEWPLGFYVYADASQFITVRGTNIERLESGHLKYAASRDLHLGDLNTILKAV</sequence>
<protein>
    <submittedName>
        <fullName evidence="1">Uncharacterized protein</fullName>
    </submittedName>
</protein>
<organism evidence="1">
    <name type="scientific">Magallana gigas</name>
    <name type="common">Pacific oyster</name>
    <name type="synonym">Crassostrea gigas</name>
    <dbReference type="NCBI Taxonomy" id="29159"/>
    <lineage>
        <taxon>Eukaryota</taxon>
        <taxon>Metazoa</taxon>
        <taxon>Spiralia</taxon>
        <taxon>Lophotrochozoa</taxon>
        <taxon>Mollusca</taxon>
        <taxon>Bivalvia</taxon>
        <taxon>Autobranchia</taxon>
        <taxon>Pteriomorphia</taxon>
        <taxon>Ostreida</taxon>
        <taxon>Ostreoidea</taxon>
        <taxon>Ostreidae</taxon>
        <taxon>Magallana</taxon>
    </lineage>
</organism>
<dbReference type="HOGENOM" id="CLU_2239183_0_0_1"/>
<proteinExistence type="predicted"/>
<dbReference type="AlphaFoldDB" id="K1QWQ9"/>
<dbReference type="EMBL" id="JH816466">
    <property type="protein sequence ID" value="EKC35559.1"/>
    <property type="molecule type" value="Genomic_DNA"/>
</dbReference>
<accession>K1QWQ9</accession>
<name>K1QWQ9_MAGGI</name>